<sequence length="137" mass="16108">MYKSKYWLFDMDISSGKMIKNPRYSKKLSQLSEVIISNIRGLDEKENSLYLNYWTYRLYDDVIVHVLDFMTLSYDLVYTLTLTESDTIYFQPHSFTSNQGDITLIDAVDANGLIHYLNQSMRKNSIQLIFSFLGMNK</sequence>
<organism evidence="1 2">
    <name type="scientific">Avibacterium paragallinarum</name>
    <name type="common">Haemophilus gallinarum</name>
    <dbReference type="NCBI Taxonomy" id="728"/>
    <lineage>
        <taxon>Bacteria</taxon>
        <taxon>Pseudomonadati</taxon>
        <taxon>Pseudomonadota</taxon>
        <taxon>Gammaproteobacteria</taxon>
        <taxon>Pasteurellales</taxon>
        <taxon>Pasteurellaceae</taxon>
        <taxon>Avibacterium</taxon>
    </lineage>
</organism>
<comment type="caution">
    <text evidence="1">The sequence shown here is derived from an EMBL/GenBank/DDBJ whole genome shotgun (WGS) entry which is preliminary data.</text>
</comment>
<gene>
    <name evidence="1" type="ORF">M5S25_08450</name>
</gene>
<dbReference type="EMBL" id="JAMDKS010000017">
    <property type="protein sequence ID" value="MEE6113222.1"/>
    <property type="molecule type" value="Genomic_DNA"/>
</dbReference>
<dbReference type="Proteomes" id="UP001352533">
    <property type="component" value="Unassembled WGS sequence"/>
</dbReference>
<accession>A0ABU7QRJ1</accession>
<name>A0ABU7QRJ1_AVIPA</name>
<keyword evidence="2" id="KW-1185">Reference proteome</keyword>
<protein>
    <submittedName>
        <fullName evidence="1">Uncharacterized protein</fullName>
    </submittedName>
</protein>
<dbReference type="RefSeq" id="WP_035686655.1">
    <property type="nucleotide sequence ID" value="NZ_CP034110.1"/>
</dbReference>
<proteinExistence type="predicted"/>
<evidence type="ECO:0000313" key="1">
    <source>
        <dbReference type="EMBL" id="MEE6113222.1"/>
    </source>
</evidence>
<dbReference type="GeneID" id="66257061"/>
<evidence type="ECO:0000313" key="2">
    <source>
        <dbReference type="Proteomes" id="UP001352533"/>
    </source>
</evidence>
<reference evidence="1 2" key="1">
    <citation type="journal article" date="2022" name="Front. Microbiol.">
        <title>Commensal bacteria contribute to the growth of multidrug-resistant Avibacterium paragallinarum in chickens.</title>
        <authorList>
            <person name="Zhu J."/>
            <person name="Chen Y."/>
            <person name="Wu Y."/>
            <person name="Wang Y."/>
            <person name="Zhu K."/>
        </authorList>
    </citation>
    <scope>NUCLEOTIDE SEQUENCE [LARGE SCALE GENOMIC DNA]</scope>
    <source>
        <strain evidence="1 2">AV12</strain>
    </source>
</reference>